<feature type="region of interest" description="Disordered" evidence="1">
    <location>
        <begin position="1"/>
        <end position="81"/>
    </location>
</feature>
<proteinExistence type="predicted"/>
<reference evidence="3 4" key="3">
    <citation type="journal article" date="2017" name="G3 (Bethesda)">
        <title>Comparative analysis highlights variable genome content of wheat rusts and divergence of the mating loci.</title>
        <authorList>
            <person name="Cuomo C.A."/>
            <person name="Bakkeren G."/>
            <person name="Khalil H.B."/>
            <person name="Panwar V."/>
            <person name="Joly D."/>
            <person name="Linning R."/>
            <person name="Sakthikumar S."/>
            <person name="Song X."/>
            <person name="Adiconis X."/>
            <person name="Fan L."/>
            <person name="Goldberg J.M."/>
            <person name="Levin J.Z."/>
            <person name="Young S."/>
            <person name="Zeng Q."/>
            <person name="Anikster Y."/>
            <person name="Bruce M."/>
            <person name="Wang M."/>
            <person name="Yin C."/>
            <person name="McCallum B."/>
            <person name="Szabo L.J."/>
            <person name="Hulbert S."/>
            <person name="Chen X."/>
            <person name="Fellers J.P."/>
        </authorList>
    </citation>
    <scope>NUCLEOTIDE SEQUENCE</scope>
    <source>
        <strain evidence="4">Isolate 1-1 / race 1 (BBBD)</strain>
        <strain evidence="3">isolate 1-1 / race 1 (BBBD)</strain>
    </source>
</reference>
<protein>
    <submittedName>
        <fullName evidence="2 3">Uncharacterized protein</fullName>
    </submittedName>
</protein>
<name>A0A180GBK6_PUCT1</name>
<feature type="region of interest" description="Disordered" evidence="1">
    <location>
        <begin position="97"/>
        <end position="119"/>
    </location>
</feature>
<keyword evidence="4" id="KW-1185">Reference proteome</keyword>
<gene>
    <name evidence="2" type="ORF">PTTG_28476</name>
</gene>
<accession>A0A180GBK6</accession>
<evidence type="ECO:0000313" key="4">
    <source>
        <dbReference type="Proteomes" id="UP000005240"/>
    </source>
</evidence>
<dbReference type="AlphaFoldDB" id="A0A180GBK6"/>
<sequence length="1027" mass="117227">MISTDAHSQTATHLSNLPEILRPGYTGQIDQPESVDAECTDPQVHQNDQFSDGVEMEYTDVGPTEDQSDSGVSGSDGNEGTMRDVINIFKPVCSNKGKVSEVEGGEEGDVEDEEEGDGPDYSGWFPFGGLLVSNHKSGEAGTFRSAGVRSADEGFDFTPAAQPLISVLMAGYLHHILSRAQYLKVCTLMGLSGTKLRKWTAIWRIRKSLRAILNMEPIQRESVFNNQCFSLSVKRIIALDLANPYVNKHLDFYPVDSGGKNIYKLSQSYEWREALPQEYRAQMVAVNKKHYYIYEPCQLQSGDPPVPIFFYKHLDKMYAKCVKPQHEGSPHQPGFKLKIPPNLQYNSSRLRSIDCEQFELNYFEICLWGDKPISSVCKKLWVGEKGNYSAIDLPNEWRKKSDRRIIRHVPIALYCDDTSGNQSKKWNKHISYYFTLAGLPPRVSNQQYNCHFLSTSNTAGPLELANQIVDELNDITKDGFFAYDCELQEEVLVSTVVLCFLGDSPMHAEVTNTPLPGAALNPCRICHLGVEKRSDKSGEDYIYQFLGMDSLGNRDVVDYRKWSETVERSHKLWETALKYSKDAYIEESKSLGVQDVLNKAFKKSELAKIMALDKHQNHKLFNPFLRLLGFDGCQDTPVEVLHVILLGVIKYIAIDFLSNTIKPRHMNDLLGAWQSFITDALDLPKINAAYLYKHHKSMVGKDFKIVLQCAPFVFFQFMDEQQKELWCALCRMAPYVFQTHITDMQVYLKEMEILVDNLLLQLMKCNARWVNKPKFHMLIHLVHSIAQFGPASLFATEKFESFNSILRNASVHSNRQHPGKDLAVSFSNFQCLRAILSGALLWNHVKQCYFRASKELRRIFKMEDIQQSMGYVHSSIYGSGDVLPGISLAKLPKSDRVTVPREVSDKYPNHHFTQECCLKITDKESVRKGYFAYVLRPGNRPAVIGQIHSIWRASSRTSIVGPKSHIICLQVNEFERSTVSDYYQMRILKRTNKNHVCSPEQKCTEDLRKFRSMQYLEVNLHKPLEWE</sequence>
<reference evidence="2" key="2">
    <citation type="submission" date="2016-05" db="EMBL/GenBank/DDBJ databases">
        <title>Comparative analysis highlights variable genome content of wheat rusts and divergence of the mating loci.</title>
        <authorList>
            <person name="Cuomo C.A."/>
            <person name="Bakkeren G."/>
            <person name="Szabo L."/>
            <person name="Khalil H."/>
            <person name="Joly D."/>
            <person name="Goldberg J."/>
            <person name="Young S."/>
            <person name="Zeng Q."/>
            <person name="Fellers J."/>
        </authorList>
    </citation>
    <scope>NUCLEOTIDE SEQUENCE [LARGE SCALE GENOMIC DNA]</scope>
    <source>
        <strain evidence="2">1-1 BBBD Race 1</strain>
    </source>
</reference>
<reference evidence="2" key="1">
    <citation type="submission" date="2009-11" db="EMBL/GenBank/DDBJ databases">
        <authorList>
            <consortium name="The Broad Institute Genome Sequencing Platform"/>
            <person name="Ward D."/>
            <person name="Feldgarden M."/>
            <person name="Earl A."/>
            <person name="Young S.K."/>
            <person name="Zeng Q."/>
            <person name="Koehrsen M."/>
            <person name="Alvarado L."/>
            <person name="Berlin A."/>
            <person name="Bochicchio J."/>
            <person name="Borenstein D."/>
            <person name="Chapman S.B."/>
            <person name="Chen Z."/>
            <person name="Engels R."/>
            <person name="Freedman E."/>
            <person name="Gellesch M."/>
            <person name="Goldberg J."/>
            <person name="Griggs A."/>
            <person name="Gujja S."/>
            <person name="Heilman E."/>
            <person name="Heiman D."/>
            <person name="Hepburn T."/>
            <person name="Howarth C."/>
            <person name="Jen D."/>
            <person name="Larson L."/>
            <person name="Lewis B."/>
            <person name="Mehta T."/>
            <person name="Park D."/>
            <person name="Pearson M."/>
            <person name="Roberts A."/>
            <person name="Saif S."/>
            <person name="Shea T."/>
            <person name="Shenoy N."/>
            <person name="Sisk P."/>
            <person name="Stolte C."/>
            <person name="Sykes S."/>
            <person name="Thomson T."/>
            <person name="Walk T."/>
            <person name="White J."/>
            <person name="Yandava C."/>
            <person name="Izard J."/>
            <person name="Baranova O.V."/>
            <person name="Blanton J.M."/>
            <person name="Tanner A.C."/>
            <person name="Dewhirst F.E."/>
            <person name="Haas B."/>
            <person name="Nusbaum C."/>
            <person name="Birren B."/>
        </authorList>
    </citation>
    <scope>NUCLEOTIDE SEQUENCE [LARGE SCALE GENOMIC DNA]</scope>
    <source>
        <strain evidence="2">1-1 BBBD Race 1</strain>
    </source>
</reference>
<dbReference type="PANTHER" id="PTHR31912">
    <property type="entry name" value="IP13529P"/>
    <property type="match status" value="1"/>
</dbReference>
<evidence type="ECO:0000313" key="3">
    <source>
        <dbReference type="EnsemblFungi" id="PTTG_28476-t43_1-p1"/>
    </source>
</evidence>
<dbReference type="Proteomes" id="UP000005240">
    <property type="component" value="Unassembled WGS sequence"/>
</dbReference>
<evidence type="ECO:0000313" key="2">
    <source>
        <dbReference type="EMBL" id="OAV89974.1"/>
    </source>
</evidence>
<organism evidence="2">
    <name type="scientific">Puccinia triticina (isolate 1-1 / race 1 (BBBD))</name>
    <name type="common">Brown leaf rust fungus</name>
    <dbReference type="NCBI Taxonomy" id="630390"/>
    <lineage>
        <taxon>Eukaryota</taxon>
        <taxon>Fungi</taxon>
        <taxon>Dikarya</taxon>
        <taxon>Basidiomycota</taxon>
        <taxon>Pucciniomycotina</taxon>
        <taxon>Pucciniomycetes</taxon>
        <taxon>Pucciniales</taxon>
        <taxon>Pucciniaceae</taxon>
        <taxon>Puccinia</taxon>
    </lineage>
</organism>
<dbReference type="STRING" id="630390.A0A180GBK6"/>
<dbReference type="VEuPathDB" id="FungiDB:PTTG_28476"/>
<dbReference type="EnsemblFungi" id="PTTG_28476-t43_1">
    <property type="protein sequence ID" value="PTTG_28476-t43_1-p1"/>
    <property type="gene ID" value="PTTG_28476"/>
</dbReference>
<dbReference type="EMBL" id="ADAS02000112">
    <property type="protein sequence ID" value="OAV89974.1"/>
    <property type="molecule type" value="Genomic_DNA"/>
</dbReference>
<evidence type="ECO:0000256" key="1">
    <source>
        <dbReference type="SAM" id="MobiDB-lite"/>
    </source>
</evidence>
<dbReference type="PANTHER" id="PTHR31912:SF34">
    <property type="entry name" value="NOTOCHORD-RELATED PROTEIN"/>
    <property type="match status" value="1"/>
</dbReference>
<dbReference type="OrthoDB" id="2506480at2759"/>
<feature type="compositionally biased region" description="Acidic residues" evidence="1">
    <location>
        <begin position="103"/>
        <end position="118"/>
    </location>
</feature>
<feature type="compositionally biased region" description="Polar residues" evidence="1">
    <location>
        <begin position="1"/>
        <end position="15"/>
    </location>
</feature>
<reference evidence="3" key="4">
    <citation type="submission" date="2025-05" db="UniProtKB">
        <authorList>
            <consortium name="EnsemblFungi"/>
        </authorList>
    </citation>
    <scope>IDENTIFICATION</scope>
    <source>
        <strain evidence="3">isolate 1-1 / race 1 (BBBD)</strain>
    </source>
</reference>